<sequence>MPNPLVREFTDANFTAEVLESPMLTLVEFFATWNAPSRTVGQYTSKLATAFADKLRAGRLNIDDNQDTPQTYGVRSIPTTLLFRGGKVVEQIAGAPPYARFEAAVTRHL</sequence>
<gene>
    <name evidence="8" type="ORF">K7C98_41515</name>
</gene>
<dbReference type="Pfam" id="PF00085">
    <property type="entry name" value="Thioredoxin"/>
    <property type="match status" value="1"/>
</dbReference>
<dbReference type="CDD" id="cd02947">
    <property type="entry name" value="TRX_family"/>
    <property type="match status" value="1"/>
</dbReference>
<evidence type="ECO:0000256" key="5">
    <source>
        <dbReference type="ARBA" id="ARBA00023284"/>
    </source>
</evidence>
<keyword evidence="4" id="KW-1015">Disulfide bond</keyword>
<dbReference type="Gene3D" id="3.40.30.10">
    <property type="entry name" value="Glutaredoxin"/>
    <property type="match status" value="1"/>
</dbReference>
<dbReference type="Proteomes" id="UP001139031">
    <property type="component" value="Unassembled WGS sequence"/>
</dbReference>
<evidence type="ECO:0000256" key="1">
    <source>
        <dbReference type="ARBA" id="ARBA00008987"/>
    </source>
</evidence>
<evidence type="ECO:0000256" key="2">
    <source>
        <dbReference type="ARBA" id="ARBA00022448"/>
    </source>
</evidence>
<comment type="similarity">
    <text evidence="1 6">Belongs to the thioredoxin family.</text>
</comment>
<accession>A0ABS7U5E7</accession>
<dbReference type="InterPro" id="IPR005746">
    <property type="entry name" value="Thioredoxin"/>
</dbReference>
<dbReference type="InterPro" id="IPR013766">
    <property type="entry name" value="Thioredoxin_domain"/>
</dbReference>
<evidence type="ECO:0000256" key="3">
    <source>
        <dbReference type="ARBA" id="ARBA00022982"/>
    </source>
</evidence>
<evidence type="ECO:0000256" key="6">
    <source>
        <dbReference type="PIRNR" id="PIRNR000077"/>
    </source>
</evidence>
<keyword evidence="2" id="KW-0813">Transport</keyword>
<dbReference type="RefSeq" id="WP_224197481.1">
    <property type="nucleotide sequence ID" value="NZ_JAIRAU010000057.1"/>
</dbReference>
<dbReference type="PROSITE" id="PS51352">
    <property type="entry name" value="THIOREDOXIN_2"/>
    <property type="match status" value="1"/>
</dbReference>
<comment type="caution">
    <text evidence="8">The sequence shown here is derived from an EMBL/GenBank/DDBJ whole genome shotgun (WGS) entry which is preliminary data.</text>
</comment>
<evidence type="ECO:0000313" key="8">
    <source>
        <dbReference type="EMBL" id="MBZ5715748.1"/>
    </source>
</evidence>
<dbReference type="PANTHER" id="PTHR45663">
    <property type="entry name" value="GEO12009P1"/>
    <property type="match status" value="1"/>
</dbReference>
<dbReference type="EMBL" id="JAIRAU010000057">
    <property type="protein sequence ID" value="MBZ5715748.1"/>
    <property type="molecule type" value="Genomic_DNA"/>
</dbReference>
<evidence type="ECO:0000313" key="9">
    <source>
        <dbReference type="Proteomes" id="UP001139031"/>
    </source>
</evidence>
<feature type="domain" description="Thioredoxin" evidence="7">
    <location>
        <begin position="1"/>
        <end position="109"/>
    </location>
</feature>
<protein>
    <recommendedName>
        <fullName evidence="6">Thioredoxin</fullName>
    </recommendedName>
</protein>
<organism evidence="8 9">
    <name type="scientific">Nannocystis pusilla</name>
    <dbReference type="NCBI Taxonomy" id="889268"/>
    <lineage>
        <taxon>Bacteria</taxon>
        <taxon>Pseudomonadati</taxon>
        <taxon>Myxococcota</taxon>
        <taxon>Polyangia</taxon>
        <taxon>Nannocystales</taxon>
        <taxon>Nannocystaceae</taxon>
        <taxon>Nannocystis</taxon>
    </lineage>
</organism>
<keyword evidence="5" id="KW-0676">Redox-active center</keyword>
<name>A0ABS7U5E7_9BACT</name>
<dbReference type="PIRSF" id="PIRSF000077">
    <property type="entry name" value="Thioredoxin"/>
    <property type="match status" value="1"/>
</dbReference>
<evidence type="ECO:0000256" key="4">
    <source>
        <dbReference type="ARBA" id="ARBA00023157"/>
    </source>
</evidence>
<keyword evidence="3" id="KW-0249">Electron transport</keyword>
<proteinExistence type="inferred from homology"/>
<dbReference type="SUPFAM" id="SSF52833">
    <property type="entry name" value="Thioredoxin-like"/>
    <property type="match status" value="1"/>
</dbReference>
<keyword evidence="9" id="KW-1185">Reference proteome</keyword>
<reference evidence="8" key="1">
    <citation type="submission" date="2021-08" db="EMBL/GenBank/DDBJ databases">
        <authorList>
            <person name="Stevens D.C."/>
        </authorList>
    </citation>
    <scope>NUCLEOTIDE SEQUENCE</scope>
    <source>
        <strain evidence="8">DSM 53165</strain>
    </source>
</reference>
<dbReference type="InterPro" id="IPR036249">
    <property type="entry name" value="Thioredoxin-like_sf"/>
</dbReference>
<dbReference type="PANTHER" id="PTHR45663:SF11">
    <property type="entry name" value="GEO12009P1"/>
    <property type="match status" value="1"/>
</dbReference>
<evidence type="ECO:0000259" key="7">
    <source>
        <dbReference type="PROSITE" id="PS51352"/>
    </source>
</evidence>